<dbReference type="RefSeq" id="WP_133701652.1">
    <property type="nucleotide sequence ID" value="NZ_SNXS01000004.1"/>
</dbReference>
<organism evidence="2 3">
    <name type="scientific">Roseateles toxinivorans</name>
    <dbReference type="NCBI Taxonomy" id="270368"/>
    <lineage>
        <taxon>Bacteria</taxon>
        <taxon>Pseudomonadati</taxon>
        <taxon>Pseudomonadota</taxon>
        <taxon>Betaproteobacteria</taxon>
        <taxon>Burkholderiales</taxon>
        <taxon>Sphaerotilaceae</taxon>
        <taxon>Roseateles</taxon>
    </lineage>
</organism>
<gene>
    <name evidence="2" type="ORF">DES47_10466</name>
</gene>
<dbReference type="AlphaFoldDB" id="A0A4V3CT40"/>
<evidence type="ECO:0000256" key="1">
    <source>
        <dbReference type="SAM" id="Phobius"/>
    </source>
</evidence>
<feature type="transmembrane region" description="Helical" evidence="1">
    <location>
        <begin position="15"/>
        <end position="44"/>
    </location>
</feature>
<accession>A0A4V3CT40</accession>
<keyword evidence="3" id="KW-1185">Reference proteome</keyword>
<keyword evidence="1" id="KW-0472">Membrane</keyword>
<dbReference type="EMBL" id="SNXS01000004">
    <property type="protein sequence ID" value="TDP63784.1"/>
    <property type="molecule type" value="Genomic_DNA"/>
</dbReference>
<comment type="caution">
    <text evidence="2">The sequence shown here is derived from an EMBL/GenBank/DDBJ whole genome shotgun (WGS) entry which is preliminary data.</text>
</comment>
<evidence type="ECO:0000313" key="3">
    <source>
        <dbReference type="Proteomes" id="UP000295361"/>
    </source>
</evidence>
<proteinExistence type="predicted"/>
<protein>
    <submittedName>
        <fullName evidence="2">Uncharacterized protein</fullName>
    </submittedName>
</protein>
<sequence>MNVVTQIVSLVLKMVLAVAGFIFMLSLLLAGLIAGALFLLWSLLRGRKPVIVMPRFGMPPGRQWGFPNAARRPAATAGEVVDVEVREVPDQAPKIDRR</sequence>
<keyword evidence="1" id="KW-1133">Transmembrane helix</keyword>
<dbReference type="Proteomes" id="UP000295361">
    <property type="component" value="Unassembled WGS sequence"/>
</dbReference>
<evidence type="ECO:0000313" key="2">
    <source>
        <dbReference type="EMBL" id="TDP63784.1"/>
    </source>
</evidence>
<keyword evidence="1" id="KW-0812">Transmembrane</keyword>
<dbReference type="InParanoid" id="A0A4V3CT40"/>
<reference evidence="2 3" key="1">
    <citation type="submission" date="2019-03" db="EMBL/GenBank/DDBJ databases">
        <title>Genomic Encyclopedia of Type Strains, Phase IV (KMG-IV): sequencing the most valuable type-strain genomes for metagenomic binning, comparative biology and taxonomic classification.</title>
        <authorList>
            <person name="Goeker M."/>
        </authorList>
    </citation>
    <scope>NUCLEOTIDE SEQUENCE [LARGE SCALE GENOMIC DNA]</scope>
    <source>
        <strain evidence="2 3">DSM 16998</strain>
    </source>
</reference>
<name>A0A4V3CT40_9BURK</name>